<comment type="caution">
    <text evidence="2">The sequence shown here is derived from an EMBL/GenBank/DDBJ whole genome shotgun (WGS) entry which is preliminary data.</text>
</comment>
<accession>A0ABN0VR37</accession>
<evidence type="ECO:0000313" key="3">
    <source>
        <dbReference type="Proteomes" id="UP001501822"/>
    </source>
</evidence>
<dbReference type="PIRSF" id="PIRSF017393">
    <property type="entry name" value="MTase_SAV2177"/>
    <property type="match status" value="1"/>
</dbReference>
<dbReference type="CDD" id="cd02440">
    <property type="entry name" value="AdoMet_MTases"/>
    <property type="match status" value="1"/>
</dbReference>
<proteinExistence type="predicted"/>
<evidence type="ECO:0000256" key="1">
    <source>
        <dbReference type="SAM" id="MobiDB-lite"/>
    </source>
</evidence>
<organism evidence="2 3">
    <name type="scientific">Actinoallomurus spadix</name>
    <dbReference type="NCBI Taxonomy" id="79912"/>
    <lineage>
        <taxon>Bacteria</taxon>
        <taxon>Bacillati</taxon>
        <taxon>Actinomycetota</taxon>
        <taxon>Actinomycetes</taxon>
        <taxon>Streptosporangiales</taxon>
        <taxon>Thermomonosporaceae</taxon>
        <taxon>Actinoallomurus</taxon>
    </lineage>
</organism>
<evidence type="ECO:0000313" key="2">
    <source>
        <dbReference type="EMBL" id="GAA0315138.1"/>
    </source>
</evidence>
<dbReference type="EMBL" id="BAAABM010000003">
    <property type="protein sequence ID" value="GAA0315138.1"/>
    <property type="molecule type" value="Genomic_DNA"/>
</dbReference>
<dbReference type="SUPFAM" id="SSF53335">
    <property type="entry name" value="S-adenosyl-L-methionine-dependent methyltransferases"/>
    <property type="match status" value="1"/>
</dbReference>
<dbReference type="InterPro" id="IPR006764">
    <property type="entry name" value="SAM_dep_MeTrfase_SAV2177_type"/>
</dbReference>
<keyword evidence="2" id="KW-0808">Transferase</keyword>
<protein>
    <submittedName>
        <fullName evidence="2">SAM-dependent methyltransferase</fullName>
    </submittedName>
</protein>
<keyword evidence="3" id="KW-1185">Reference proteome</keyword>
<dbReference type="Gene3D" id="3.40.50.150">
    <property type="entry name" value="Vaccinia Virus protein VP39"/>
    <property type="match status" value="1"/>
</dbReference>
<dbReference type="Pfam" id="PF04672">
    <property type="entry name" value="Methyltransf_19"/>
    <property type="match status" value="1"/>
</dbReference>
<name>A0ABN0VR37_9ACTN</name>
<keyword evidence="2" id="KW-0489">Methyltransferase</keyword>
<dbReference type="GO" id="GO:0008168">
    <property type="term" value="F:methyltransferase activity"/>
    <property type="evidence" value="ECO:0007669"/>
    <property type="project" value="UniProtKB-KW"/>
</dbReference>
<reference evidence="2 3" key="1">
    <citation type="journal article" date="2019" name="Int. J. Syst. Evol. Microbiol.">
        <title>The Global Catalogue of Microorganisms (GCM) 10K type strain sequencing project: providing services to taxonomists for standard genome sequencing and annotation.</title>
        <authorList>
            <consortium name="The Broad Institute Genomics Platform"/>
            <consortium name="The Broad Institute Genome Sequencing Center for Infectious Disease"/>
            <person name="Wu L."/>
            <person name="Ma J."/>
        </authorList>
    </citation>
    <scope>NUCLEOTIDE SEQUENCE [LARGE SCALE GENOMIC DNA]</scope>
    <source>
        <strain evidence="2 3">JCM 3146</strain>
    </source>
</reference>
<gene>
    <name evidence="2" type="ORF">GCM10010151_01470</name>
</gene>
<dbReference type="GO" id="GO:0032259">
    <property type="term" value="P:methylation"/>
    <property type="evidence" value="ECO:0007669"/>
    <property type="project" value="UniProtKB-KW"/>
</dbReference>
<sequence>MTDKGVAAVATEDNAPTERTDAGDEQAPPGIDVRTPSPARIYDVFLGGKDNYAADRAAAQIAIEAGPDIPRAARENRAFLGRAVRFAVESGIRQFIDLGTGLPTQGNVHEVAQSLDAGARVVYVDNDPIVLAHARALLPPSRTTTVIQADFRDPAAILSHPKTRSLIDFDQPVAVLMLAVLHFAADDEIRATIATFRDAMPPGSLLIVSHSTTEGHPETGDQATGAWKNATARLQSRTQKEIEALFDGFDLLDPGVVWVPQWRPDPGADEGTRWMYAGVARRP</sequence>
<dbReference type="Proteomes" id="UP001501822">
    <property type="component" value="Unassembled WGS sequence"/>
</dbReference>
<feature type="region of interest" description="Disordered" evidence="1">
    <location>
        <begin position="1"/>
        <end position="34"/>
    </location>
</feature>
<dbReference type="InterPro" id="IPR029063">
    <property type="entry name" value="SAM-dependent_MTases_sf"/>
</dbReference>